<feature type="chain" id="PRO_5036962454" evidence="1">
    <location>
        <begin position="20"/>
        <end position="458"/>
    </location>
</feature>
<dbReference type="RefSeq" id="WP_152572349.1">
    <property type="nucleotide sequence ID" value="NZ_VIKU02000001.1"/>
</dbReference>
<feature type="signal peptide" evidence="1">
    <location>
        <begin position="1"/>
        <end position="19"/>
    </location>
</feature>
<dbReference type="GO" id="GO:0016787">
    <property type="term" value="F:hydrolase activity"/>
    <property type="evidence" value="ECO:0007669"/>
    <property type="project" value="InterPro"/>
</dbReference>
<sequence length="458" mass="51538">MKPLPRFLWLICLAVTILACEETPKDDTPWIALFDGETLTGWTQKGGEAKYGVRDGMIVGTTVHDTPNSFMTTEKMYDDFILEFEYLVDSTMNSGVQIRSNSFPYYRDGRVHGYQVEIDPSGRAWSAGIYDEARRGWLHTLEKNQEAQNAFKQNDWNHYRIEALGDTLKTWINGVPAAHLIDDMTDSGFIGLQVHSIGKDQKEGTEIMWKNIRILTDSLSKYAKKSPLHPVVTKNQLTHGEANDGWRLLWDGETTNGWRGARLDEFPAEGWVIEDGILTVLPSGGEESAAGGDIVTTELYGDFELKVDFKITEGANSGIKYYVDTDLNKGPGSSIGLEYQILDDPRHPDAKLGNHEGSRTVASLYDLIQADPNKPMNPIGEWNTAHIVSKDGHVEHWLNGVKVLEYERGSDAYRKLVSESKYAKWPNFGESEKGHILLQDHGDLVSFRNIKIKTIEKE</sequence>
<reference evidence="3" key="1">
    <citation type="submission" date="2019-07" db="EMBL/GenBank/DDBJ databases">
        <authorList>
            <person name="De-Chao Zhang Q."/>
        </authorList>
    </citation>
    <scope>NUCLEOTIDE SEQUENCE</scope>
    <source>
        <strain evidence="3">TP-CH-4</strain>
    </source>
</reference>
<keyword evidence="1" id="KW-0732">Signal</keyword>
<keyword evidence="4" id="KW-1185">Reference proteome</keyword>
<dbReference type="AlphaFoldDB" id="A0A967ARE2"/>
<dbReference type="InterPro" id="IPR010496">
    <property type="entry name" value="AL/BT2_dom"/>
</dbReference>
<dbReference type="Pfam" id="PF06439">
    <property type="entry name" value="3keto-disac_hyd"/>
    <property type="match status" value="2"/>
</dbReference>
<evidence type="ECO:0000259" key="2">
    <source>
        <dbReference type="Pfam" id="PF06439"/>
    </source>
</evidence>
<feature type="domain" description="3-keto-alpha-glucoside-1,2-lyase/3-keto-2-hydroxy-glucal hydratase" evidence="2">
    <location>
        <begin position="30"/>
        <end position="214"/>
    </location>
</feature>
<dbReference type="EMBL" id="VIKU02000001">
    <property type="protein sequence ID" value="NHF57820.1"/>
    <property type="molecule type" value="Genomic_DNA"/>
</dbReference>
<evidence type="ECO:0000313" key="4">
    <source>
        <dbReference type="Proteomes" id="UP000707206"/>
    </source>
</evidence>
<evidence type="ECO:0000256" key="1">
    <source>
        <dbReference type="SAM" id="SignalP"/>
    </source>
</evidence>
<protein>
    <submittedName>
        <fullName evidence="3">DUF1080 domain-containing protein</fullName>
    </submittedName>
</protein>
<dbReference type="PROSITE" id="PS51257">
    <property type="entry name" value="PROKAR_LIPOPROTEIN"/>
    <property type="match status" value="1"/>
</dbReference>
<dbReference type="Proteomes" id="UP000707206">
    <property type="component" value="Unassembled WGS sequence"/>
</dbReference>
<organism evidence="3 4">
    <name type="scientific">Pelagihabitans pacificus</name>
    <dbReference type="NCBI Taxonomy" id="2696054"/>
    <lineage>
        <taxon>Bacteria</taxon>
        <taxon>Pseudomonadati</taxon>
        <taxon>Bacteroidota</taxon>
        <taxon>Flavobacteriia</taxon>
        <taxon>Flavobacteriales</taxon>
        <taxon>Flavobacteriaceae</taxon>
        <taxon>Pelagihabitans</taxon>
    </lineage>
</organism>
<reference evidence="3" key="2">
    <citation type="submission" date="2020-03" db="EMBL/GenBank/DDBJ databases">
        <title>Flavobacteriaceae bacterium strain TP-CH-4, a member of the family Flavobacteriaceae isolated from a deep-sea seamount.</title>
        <authorList>
            <person name="Zhang D.-C."/>
        </authorList>
    </citation>
    <scope>NUCLEOTIDE SEQUENCE</scope>
    <source>
        <strain evidence="3">TP-CH-4</strain>
    </source>
</reference>
<evidence type="ECO:0000313" key="3">
    <source>
        <dbReference type="EMBL" id="NHF57820.1"/>
    </source>
</evidence>
<dbReference type="Gene3D" id="2.60.120.560">
    <property type="entry name" value="Exo-inulinase, domain 1"/>
    <property type="match status" value="2"/>
</dbReference>
<feature type="domain" description="3-keto-alpha-glucoside-1,2-lyase/3-keto-2-hydroxy-glucal hydratase" evidence="2">
    <location>
        <begin position="245"/>
        <end position="453"/>
    </location>
</feature>
<accession>A0A967ARE2</accession>
<name>A0A967ARE2_9FLAO</name>
<comment type="caution">
    <text evidence="3">The sequence shown here is derived from an EMBL/GenBank/DDBJ whole genome shotgun (WGS) entry which is preliminary data.</text>
</comment>
<proteinExistence type="predicted"/>
<gene>
    <name evidence="3" type="ORF">FK220_000605</name>
</gene>